<evidence type="ECO:0000256" key="1">
    <source>
        <dbReference type="SAM" id="SignalP"/>
    </source>
</evidence>
<evidence type="ECO:0000313" key="3">
    <source>
        <dbReference type="EMBL" id="KAF9073263.1"/>
    </source>
</evidence>
<dbReference type="AlphaFoldDB" id="A0A9P5UCK2"/>
<protein>
    <submittedName>
        <fullName evidence="3">Glycoside hydrolase family 16 protein</fullName>
    </submittedName>
</protein>
<dbReference type="Gene3D" id="2.60.120.200">
    <property type="match status" value="1"/>
</dbReference>
<dbReference type="Proteomes" id="UP000772434">
    <property type="component" value="Unassembled WGS sequence"/>
</dbReference>
<dbReference type="PANTHER" id="PTHR10963:SF24">
    <property type="entry name" value="GLYCOSIDASE C21B10.07-RELATED"/>
    <property type="match status" value="1"/>
</dbReference>
<dbReference type="PANTHER" id="PTHR10963">
    <property type="entry name" value="GLYCOSYL HYDROLASE-RELATED"/>
    <property type="match status" value="1"/>
</dbReference>
<evidence type="ECO:0000259" key="2">
    <source>
        <dbReference type="PROSITE" id="PS51762"/>
    </source>
</evidence>
<dbReference type="InterPro" id="IPR050546">
    <property type="entry name" value="Glycosyl_Hydrlase_16"/>
</dbReference>
<dbReference type="InterPro" id="IPR000757">
    <property type="entry name" value="Beta-glucanase-like"/>
</dbReference>
<dbReference type="Pfam" id="PF26113">
    <property type="entry name" value="GH16_XgeA"/>
    <property type="match status" value="1"/>
</dbReference>
<keyword evidence="3" id="KW-0378">Hydrolase</keyword>
<keyword evidence="4" id="KW-1185">Reference proteome</keyword>
<dbReference type="PROSITE" id="PS51762">
    <property type="entry name" value="GH16_2"/>
    <property type="match status" value="1"/>
</dbReference>
<feature type="signal peptide" evidence="1">
    <location>
        <begin position="1"/>
        <end position="22"/>
    </location>
</feature>
<comment type="caution">
    <text evidence="3">The sequence shown here is derived from an EMBL/GenBank/DDBJ whole genome shotgun (WGS) entry which is preliminary data.</text>
</comment>
<feature type="domain" description="GH16" evidence="2">
    <location>
        <begin position="27"/>
        <end position="295"/>
    </location>
</feature>
<dbReference type="GO" id="GO:0004553">
    <property type="term" value="F:hydrolase activity, hydrolyzing O-glycosyl compounds"/>
    <property type="evidence" value="ECO:0007669"/>
    <property type="project" value="InterPro"/>
</dbReference>
<gene>
    <name evidence="3" type="ORF">BDP27DRAFT_1319127</name>
</gene>
<dbReference type="OrthoDB" id="192832at2759"/>
<evidence type="ECO:0000313" key="4">
    <source>
        <dbReference type="Proteomes" id="UP000772434"/>
    </source>
</evidence>
<organism evidence="3 4">
    <name type="scientific">Rhodocollybia butyracea</name>
    <dbReference type="NCBI Taxonomy" id="206335"/>
    <lineage>
        <taxon>Eukaryota</taxon>
        <taxon>Fungi</taxon>
        <taxon>Dikarya</taxon>
        <taxon>Basidiomycota</taxon>
        <taxon>Agaricomycotina</taxon>
        <taxon>Agaricomycetes</taxon>
        <taxon>Agaricomycetidae</taxon>
        <taxon>Agaricales</taxon>
        <taxon>Marasmiineae</taxon>
        <taxon>Omphalotaceae</taxon>
        <taxon>Rhodocollybia</taxon>
    </lineage>
</organism>
<reference evidence="3" key="1">
    <citation type="submission" date="2020-11" db="EMBL/GenBank/DDBJ databases">
        <authorList>
            <consortium name="DOE Joint Genome Institute"/>
            <person name="Ahrendt S."/>
            <person name="Riley R."/>
            <person name="Andreopoulos W."/>
            <person name="Labutti K."/>
            <person name="Pangilinan J."/>
            <person name="Ruiz-Duenas F.J."/>
            <person name="Barrasa J.M."/>
            <person name="Sanchez-Garcia M."/>
            <person name="Camarero S."/>
            <person name="Miyauchi S."/>
            <person name="Serrano A."/>
            <person name="Linde D."/>
            <person name="Babiker R."/>
            <person name="Drula E."/>
            <person name="Ayuso-Fernandez I."/>
            <person name="Pacheco R."/>
            <person name="Padilla G."/>
            <person name="Ferreira P."/>
            <person name="Barriuso J."/>
            <person name="Kellner H."/>
            <person name="Castanera R."/>
            <person name="Alfaro M."/>
            <person name="Ramirez L."/>
            <person name="Pisabarro A.G."/>
            <person name="Kuo A."/>
            <person name="Tritt A."/>
            <person name="Lipzen A."/>
            <person name="He G."/>
            <person name="Yan M."/>
            <person name="Ng V."/>
            <person name="Cullen D."/>
            <person name="Martin F."/>
            <person name="Rosso M.-N."/>
            <person name="Henrissat B."/>
            <person name="Hibbett D."/>
            <person name="Martinez A.T."/>
            <person name="Grigoriev I.V."/>
        </authorList>
    </citation>
    <scope>NUCLEOTIDE SEQUENCE</scope>
    <source>
        <strain evidence="3">AH 40177</strain>
    </source>
</reference>
<sequence>MMFSIIHLAIALSLSFPLLSSSAPLKLRRSKTISPRQSPSRSFTLAETIAGESFFDAFDFFTDADPTHGAVNYVSQDTAQAKGLAGVTNGLARIAVDSTSTLEMGTNRDSVRISTKNTYSKGLFIYNVTHMPTGLTTWPAVWSTDGANWPNNGEIDLIEGVHESQNNQVTMHTNGGCSLATGQAITGTVIGTTCDSTVTNNGCATTDPNGWGTEFNAAGGGVFVKVWDPDYGIEVFHFPQDKVPDVSRSDFLGNPVSFIPNGDLCNIGEHFQNHQIIINITLCGDWAGASYSGPGTCQSAVMDPTNYKDAYWEIGSIEVYQSSPA</sequence>
<proteinExistence type="predicted"/>
<dbReference type="SUPFAM" id="SSF49899">
    <property type="entry name" value="Concanavalin A-like lectins/glucanases"/>
    <property type="match status" value="1"/>
</dbReference>
<dbReference type="EMBL" id="JADNRY010000019">
    <property type="protein sequence ID" value="KAF9073263.1"/>
    <property type="molecule type" value="Genomic_DNA"/>
</dbReference>
<dbReference type="GO" id="GO:0009251">
    <property type="term" value="P:glucan catabolic process"/>
    <property type="evidence" value="ECO:0007669"/>
    <property type="project" value="TreeGrafter"/>
</dbReference>
<feature type="chain" id="PRO_5040460480" evidence="1">
    <location>
        <begin position="23"/>
        <end position="325"/>
    </location>
</feature>
<keyword evidence="1" id="KW-0732">Signal</keyword>
<name>A0A9P5UCK2_9AGAR</name>
<dbReference type="InterPro" id="IPR013320">
    <property type="entry name" value="ConA-like_dom_sf"/>
</dbReference>
<accession>A0A9P5UCK2</accession>